<dbReference type="HOGENOM" id="CLU_066403_0_0_11"/>
<keyword evidence="4" id="KW-1185">Reference proteome</keyword>
<evidence type="ECO:0000259" key="2">
    <source>
        <dbReference type="Pfam" id="PF22845"/>
    </source>
</evidence>
<dbReference type="eggNOG" id="COG0613">
    <property type="taxonomic scope" value="Bacteria"/>
</dbReference>
<evidence type="ECO:0000259" key="1">
    <source>
        <dbReference type="Pfam" id="PF11296"/>
    </source>
</evidence>
<protein>
    <submittedName>
        <fullName evidence="3">Methyl-accepting chemotaxis protein</fullName>
    </submittedName>
</protein>
<dbReference type="Proteomes" id="UP000001883">
    <property type="component" value="Chromosome"/>
</dbReference>
<reference evidence="3 4" key="2">
    <citation type="journal article" date="2010" name="J Osaka Dent Univ">
        <title>Isolation and identification of Rothia mucilaginosa from persistent apical periodontitis lesions.</title>
        <authorList>
            <person name="Yamane K."/>
            <person name="Yoshida M."/>
            <person name="Fujihira T."/>
            <person name="Baba T."/>
            <person name="Tsuji N."/>
            <person name="Hayashi H."/>
            <person name="Sugimori C."/>
            <person name="Yamanaka T."/>
            <person name="Mashimo C."/>
            <person name="Nambu T."/>
            <person name="Kawai H."/>
            <person name="Fukushima H."/>
        </authorList>
    </citation>
    <scope>NUCLEOTIDE SEQUENCE [LARGE SCALE GENOMIC DNA]</scope>
    <source>
        <strain evidence="3 4">DY-18</strain>
    </source>
</reference>
<proteinExistence type="predicted"/>
<sequence length="319" mass="34512">MFCLMVPARSPPLLALLPLPPAKIAPKENTLSTHHSPYGWGAQDLNAARLSRQAPAPRKVPLRRGLLIEDINGWVGEVVKAERIGGALFFGLEDAKGRVKNFPLGPGYLIEGEPVEIVAPVAAKEPKRTISRSGSIAVKNAPARVARASRIWVEGLHDAELVEKVWGHDLRVEGIVVEPLHGVDDLAGAIREFAPGPGRRLGILVDHLLEGTKEQRIVAEALAVPGAAGHVKIVGHPFIDIWQAVKPSVLGLKAWPQVPRGEDFKKGTLRRLGQPHETQADVAQAWKYILSRVDSYADLDPTLLGPVESLIDFLTEPGA</sequence>
<dbReference type="Pfam" id="PF22845">
    <property type="entry name" value="DUF3097_N"/>
    <property type="match status" value="1"/>
</dbReference>
<evidence type="ECO:0000313" key="4">
    <source>
        <dbReference type="Proteomes" id="UP000001883"/>
    </source>
</evidence>
<reference evidence="3 4" key="3">
    <citation type="journal article" date="2010" name="Sequencing">
        <title>Complete Genome Sequence of Rothia mucilaginosa DY-18: A Clinical Isolate with Dense Meshwork-Like Structures from a Persistent Apical Periodontitis Lesion.</title>
        <authorList>
            <person name="Yamane K."/>
            <person name="Nambu T."/>
            <person name="Yamanaka T."/>
            <person name="Mashimo C."/>
            <person name="Sugimori C."/>
            <person name="Leung K.-P."/>
            <person name="Fukushima H."/>
        </authorList>
    </citation>
    <scope>NUCLEOTIDE SEQUENCE [LARGE SCALE GENOMIC DNA]</scope>
    <source>
        <strain evidence="3 4">DY-18</strain>
    </source>
</reference>
<reference evidence="4" key="1">
    <citation type="submission" date="2009-07" db="EMBL/GenBank/DDBJ databases">
        <title>Complete genome sequence of Rothia mucilaginosa DJ.</title>
        <authorList>
            <person name="Yamane K."/>
            <person name="Nambu T."/>
            <person name="Mashimo C."/>
            <person name="Sugimori C."/>
            <person name="Yamanaka T."/>
            <person name="Leung K."/>
            <person name="Fukushima H."/>
        </authorList>
    </citation>
    <scope>NUCLEOTIDE SEQUENCE [LARGE SCALE GENOMIC DNA]</scope>
    <source>
        <strain evidence="4">DY-18</strain>
    </source>
</reference>
<accession>D2NT71</accession>
<dbReference type="InterPro" id="IPR053883">
    <property type="entry name" value="DUF3097_N"/>
</dbReference>
<dbReference type="InterPro" id="IPR021447">
    <property type="entry name" value="DUF3097_C"/>
</dbReference>
<name>D2NT71_ROTMD</name>
<dbReference type="EMBL" id="AP011540">
    <property type="protein sequence ID" value="BAI64847.1"/>
    <property type="molecule type" value="Genomic_DNA"/>
</dbReference>
<dbReference type="Pfam" id="PF11296">
    <property type="entry name" value="DUF3097_C"/>
    <property type="match status" value="1"/>
</dbReference>
<feature type="domain" description="DUF3097" evidence="1">
    <location>
        <begin position="149"/>
        <end position="316"/>
    </location>
</feature>
<dbReference type="AlphaFoldDB" id="D2NT71"/>
<organism evidence="3 4">
    <name type="scientific">Rothia mucilaginosa (strain DY-18)</name>
    <name type="common">Stomatococcus mucilaginosus</name>
    <dbReference type="NCBI Taxonomy" id="680646"/>
    <lineage>
        <taxon>Bacteria</taxon>
        <taxon>Bacillati</taxon>
        <taxon>Actinomycetota</taxon>
        <taxon>Actinomycetes</taxon>
        <taxon>Micrococcales</taxon>
        <taxon>Micrococcaceae</taxon>
        <taxon>Rothia</taxon>
    </lineage>
</organism>
<dbReference type="STRING" id="680646.RMDY18_10150"/>
<gene>
    <name evidence="3" type="ordered locus">RMDY18_10150</name>
</gene>
<feature type="domain" description="DUF3097" evidence="2">
    <location>
        <begin position="59"/>
        <end position="120"/>
    </location>
</feature>
<dbReference type="KEGG" id="rmu:RMDY18_10150"/>
<evidence type="ECO:0000313" key="3">
    <source>
        <dbReference type="EMBL" id="BAI64847.1"/>
    </source>
</evidence>